<keyword evidence="1" id="KW-0472">Membrane</keyword>
<feature type="transmembrane region" description="Helical" evidence="1">
    <location>
        <begin position="453"/>
        <end position="480"/>
    </location>
</feature>
<reference evidence="3 4" key="1">
    <citation type="submission" date="2019-03" db="EMBL/GenBank/DDBJ databases">
        <title>Genomic Encyclopedia of Archaeal and Bacterial Type Strains, Phase II (KMG-II): from individual species to whole genera.</title>
        <authorList>
            <person name="Goeker M."/>
        </authorList>
    </citation>
    <scope>NUCLEOTIDE SEQUENCE [LARGE SCALE GENOMIC DNA]</scope>
    <source>
        <strain evidence="3 4">DSM 19034</strain>
    </source>
</reference>
<name>A0A4R6IMI0_9SPHI</name>
<feature type="transmembrane region" description="Helical" evidence="1">
    <location>
        <begin position="492"/>
        <end position="515"/>
    </location>
</feature>
<dbReference type="EMBL" id="SNWM01000002">
    <property type="protein sequence ID" value="TDO23291.1"/>
    <property type="molecule type" value="Genomic_DNA"/>
</dbReference>
<evidence type="ECO:0000313" key="3">
    <source>
        <dbReference type="EMBL" id="TDO23291.1"/>
    </source>
</evidence>
<dbReference type="Pfam" id="PF03413">
    <property type="entry name" value="PepSY"/>
    <property type="match status" value="1"/>
</dbReference>
<evidence type="ECO:0000313" key="4">
    <source>
        <dbReference type="Proteomes" id="UP000295499"/>
    </source>
</evidence>
<feature type="transmembrane region" description="Helical" evidence="1">
    <location>
        <begin position="200"/>
        <end position="229"/>
    </location>
</feature>
<keyword evidence="4" id="KW-1185">Reference proteome</keyword>
<feature type="transmembrane region" description="Helical" evidence="1">
    <location>
        <begin position="21"/>
        <end position="45"/>
    </location>
</feature>
<dbReference type="Pfam" id="PF03929">
    <property type="entry name" value="PepSY_TM"/>
    <property type="match status" value="1"/>
</dbReference>
<feature type="transmembrane region" description="Helical" evidence="1">
    <location>
        <begin position="424"/>
        <end position="447"/>
    </location>
</feature>
<dbReference type="Proteomes" id="UP000295499">
    <property type="component" value="Unassembled WGS sequence"/>
</dbReference>
<feature type="transmembrane region" description="Helical" evidence="1">
    <location>
        <begin position="149"/>
        <end position="170"/>
    </location>
</feature>
<keyword evidence="1" id="KW-0812">Transmembrane</keyword>
<accession>A0A4R6IMI0</accession>
<dbReference type="AlphaFoldDB" id="A0A4R6IMI0"/>
<dbReference type="OrthoDB" id="111691at2"/>
<comment type="caution">
    <text evidence="3">The sequence shown here is derived from an EMBL/GenBank/DDBJ whole genome shotgun (WGS) entry which is preliminary data.</text>
</comment>
<gene>
    <name evidence="3" type="ORF">CLV32_2280</name>
</gene>
<dbReference type="InterPro" id="IPR025711">
    <property type="entry name" value="PepSY"/>
</dbReference>
<sequence length="518" mass="58140">MGLKQKTLNWAKHQKRWFGKWHLYLGIFAGAILAFVGLTGSILVFQDEIDRALNPELFNIGAAQHKIPFDEIIPLIKRKNPGIKIDYLMDKDANDPRLAYRVFDYKTEKETFFNPYTGAISGKRLYESGFIHVVTELHRTLLIPVAGRYIVGLASLSMVILIISGLRLWIPQKWKQLKSALTVRFSGSFKRKNYDWHNVLGFYSSPVVAMIALTGFCITFSTIVIPLLFVFSGKSPQGVVQLLGAKSAYHKNAVPLPLKDILAVSIREIPGGRIAGVAFPTDHLGTYRLDILSKGTLVSGKREMLIVDQYTGKALLNSRSDFPNVGNAYLSWMTPIHFGSFGGLPTQILALIAGLIPISLFITGFLIWWPRHKKQRGNSKKTVQPITDEMLKEVKKPARSIVSEHRYKSLWTYFFVQVKGGISYASIVLLVTMLMGGLYGLIAGIIIEPAVFALAFSAILVCMNFICAIFALLFNTVFLVPFKKGKQNIIRYFAWSFSFMILYAVAYTLVLNTGIKFF</sequence>
<keyword evidence="1" id="KW-1133">Transmembrane helix</keyword>
<protein>
    <submittedName>
        <fullName evidence="3">Putative iron-regulated membrane protein</fullName>
    </submittedName>
</protein>
<proteinExistence type="predicted"/>
<dbReference type="InterPro" id="IPR005625">
    <property type="entry name" value="PepSY-ass_TM"/>
</dbReference>
<feature type="domain" description="PepSY" evidence="2">
    <location>
        <begin position="66"/>
        <end position="122"/>
    </location>
</feature>
<feature type="transmembrane region" description="Helical" evidence="1">
    <location>
        <begin position="348"/>
        <end position="369"/>
    </location>
</feature>
<evidence type="ECO:0000256" key="1">
    <source>
        <dbReference type="SAM" id="Phobius"/>
    </source>
</evidence>
<evidence type="ECO:0000259" key="2">
    <source>
        <dbReference type="Pfam" id="PF03413"/>
    </source>
</evidence>
<dbReference type="RefSeq" id="WP_133555357.1">
    <property type="nucleotide sequence ID" value="NZ_SNWM01000002.1"/>
</dbReference>
<dbReference type="PANTHER" id="PTHR34219">
    <property type="entry name" value="IRON-REGULATED INNER MEMBRANE PROTEIN-RELATED"/>
    <property type="match status" value="1"/>
</dbReference>
<organism evidence="3 4">
    <name type="scientific">Pedobacter duraquae</name>
    <dbReference type="NCBI Taxonomy" id="425511"/>
    <lineage>
        <taxon>Bacteria</taxon>
        <taxon>Pseudomonadati</taxon>
        <taxon>Bacteroidota</taxon>
        <taxon>Sphingobacteriia</taxon>
        <taxon>Sphingobacteriales</taxon>
        <taxon>Sphingobacteriaceae</taxon>
        <taxon>Pedobacter</taxon>
    </lineage>
</organism>